<evidence type="ECO:0000313" key="2">
    <source>
        <dbReference type="EMBL" id="APG61975.1"/>
    </source>
</evidence>
<feature type="signal peptide" evidence="1">
    <location>
        <begin position="1"/>
        <end position="24"/>
    </location>
</feature>
<dbReference type="STRING" id="1913578.LPB140_03105"/>
<evidence type="ECO:0000313" key="3">
    <source>
        <dbReference type="Proteomes" id="UP000242561"/>
    </source>
</evidence>
<dbReference type="PROSITE" id="PS51257">
    <property type="entry name" value="PROKAR_LIPOPROTEIN"/>
    <property type="match status" value="1"/>
</dbReference>
<dbReference type="RefSeq" id="WP_072558623.1">
    <property type="nucleotide sequence ID" value="NZ_CP018154.1"/>
</dbReference>
<gene>
    <name evidence="2" type="ORF">LPB140_03105</name>
</gene>
<name>A0A1L3JA13_9SPHN</name>
<dbReference type="EMBL" id="CP018154">
    <property type="protein sequence ID" value="APG61975.1"/>
    <property type="molecule type" value="Genomic_DNA"/>
</dbReference>
<reference evidence="2 3" key="1">
    <citation type="submission" date="2016-11" db="EMBL/GenBank/DDBJ databases">
        <title>Sphingorhabdus sp. LPB0140, isolated from marine environment.</title>
        <authorList>
            <person name="Kim E."/>
            <person name="Yi H."/>
        </authorList>
    </citation>
    <scope>NUCLEOTIDE SEQUENCE [LARGE SCALE GENOMIC DNA]</scope>
    <source>
        <strain evidence="2 3">LPB0140</strain>
    </source>
</reference>
<protein>
    <recommendedName>
        <fullName evidence="4">Secreted protein</fullName>
    </recommendedName>
</protein>
<accession>A0A1L3JA13</accession>
<keyword evidence="3" id="KW-1185">Reference proteome</keyword>
<feature type="chain" id="PRO_5011956117" description="Secreted protein" evidence="1">
    <location>
        <begin position="25"/>
        <end position="505"/>
    </location>
</feature>
<dbReference type="PANTHER" id="PTHR41339:SF1">
    <property type="entry name" value="SECRETED PROTEIN"/>
    <property type="match status" value="1"/>
</dbReference>
<sequence>MNNPKLRGLIFATAAAATLAGCGADDIASPGEGNLVVLPPVAVTPTPTPTPTTPTGPAADCPTNTANVGTIVTGGGQTLRNCQISGTLTGNVVLNKRTGTIYSISGKVEVGQDRGADAAAPIAGRASGILTIDPGVTIFGATNADFLLVNRGSQLFVDGSASAPVVMTSRANVVGTSTADSIGQWGGLVILGRAPIGDCADAGAVGGTVNCQAPVEGTAGSIYGGATPTDSSGSIRYLSLRYSGFQVDTNNELNGITLGGVGSGTIFEYVQVHNSSDDGIEWFGGRVNGKNLVLTGNDDDSLDVDSGYKGNLQFVIVTQRSGGGDKLIEGDSTDKPVDAVPRTNFQISNFTFVTPRSASPVHLRGGMDGTLVNGIVSGNECLDIDTSATSQAADSTKDELGPIRFRSVKFVCTTAFTDDADGAAASAFNAGTNNSANGTSTLTGVFINGASETAITPFNASTLSSFFVNTSYIGAVRDASDTWWQNWACGLSTSNSPSCTSIPSA</sequence>
<dbReference type="PANTHER" id="PTHR41339">
    <property type="entry name" value="LIPL48"/>
    <property type="match status" value="1"/>
</dbReference>
<evidence type="ECO:0008006" key="4">
    <source>
        <dbReference type="Google" id="ProtNLM"/>
    </source>
</evidence>
<dbReference type="AlphaFoldDB" id="A0A1L3JA13"/>
<proteinExistence type="predicted"/>
<dbReference type="Proteomes" id="UP000242561">
    <property type="component" value="Chromosome"/>
</dbReference>
<dbReference type="KEGG" id="sphl:LPB140_03105"/>
<keyword evidence="1" id="KW-0732">Signal</keyword>
<organism evidence="2 3">
    <name type="scientific">Sphingorhabdus lutea</name>
    <dbReference type="NCBI Taxonomy" id="1913578"/>
    <lineage>
        <taxon>Bacteria</taxon>
        <taxon>Pseudomonadati</taxon>
        <taxon>Pseudomonadota</taxon>
        <taxon>Alphaproteobacteria</taxon>
        <taxon>Sphingomonadales</taxon>
        <taxon>Sphingomonadaceae</taxon>
        <taxon>Sphingorhabdus</taxon>
    </lineage>
</organism>
<evidence type="ECO:0000256" key="1">
    <source>
        <dbReference type="SAM" id="SignalP"/>
    </source>
</evidence>